<dbReference type="PANTHER" id="PTHR31672">
    <property type="entry name" value="BNACNNG10540D PROTEIN"/>
    <property type="match status" value="1"/>
</dbReference>
<organism evidence="2 3">
    <name type="scientific">Erythranthe guttata</name>
    <name type="common">Yellow monkey flower</name>
    <name type="synonym">Mimulus guttatus</name>
    <dbReference type="NCBI Taxonomy" id="4155"/>
    <lineage>
        <taxon>Eukaryota</taxon>
        <taxon>Viridiplantae</taxon>
        <taxon>Streptophyta</taxon>
        <taxon>Embryophyta</taxon>
        <taxon>Tracheophyta</taxon>
        <taxon>Spermatophyta</taxon>
        <taxon>Magnoliopsida</taxon>
        <taxon>eudicotyledons</taxon>
        <taxon>Gunneridae</taxon>
        <taxon>Pentapetalae</taxon>
        <taxon>asterids</taxon>
        <taxon>lamiids</taxon>
        <taxon>Lamiales</taxon>
        <taxon>Phrymaceae</taxon>
        <taxon>Erythranthe</taxon>
    </lineage>
</organism>
<dbReference type="SMART" id="SM00256">
    <property type="entry name" value="FBOX"/>
    <property type="match status" value="1"/>
</dbReference>
<dbReference type="NCBIfam" id="TIGR01640">
    <property type="entry name" value="F_box_assoc_1"/>
    <property type="match status" value="1"/>
</dbReference>
<dbReference type="AlphaFoldDB" id="A0A022RLH5"/>
<reference evidence="2 3" key="1">
    <citation type="journal article" date="2013" name="Proc. Natl. Acad. Sci. U.S.A.">
        <title>Fine-scale variation in meiotic recombination in Mimulus inferred from population shotgun sequencing.</title>
        <authorList>
            <person name="Hellsten U."/>
            <person name="Wright K.M."/>
            <person name="Jenkins J."/>
            <person name="Shu S."/>
            <person name="Yuan Y."/>
            <person name="Wessler S.R."/>
            <person name="Schmutz J."/>
            <person name="Willis J.H."/>
            <person name="Rokhsar D.S."/>
        </authorList>
    </citation>
    <scope>NUCLEOTIDE SEQUENCE [LARGE SCALE GENOMIC DNA]</scope>
    <source>
        <strain evidence="3">cv. DUN x IM62</strain>
    </source>
</reference>
<accession>A0A022RLH5</accession>
<dbReference type="STRING" id="4155.A0A022RLH5"/>
<keyword evidence="3" id="KW-1185">Reference proteome</keyword>
<dbReference type="InterPro" id="IPR036047">
    <property type="entry name" value="F-box-like_dom_sf"/>
</dbReference>
<dbReference type="InterPro" id="IPR050796">
    <property type="entry name" value="SCF_F-box_component"/>
</dbReference>
<dbReference type="Proteomes" id="UP000030748">
    <property type="component" value="Unassembled WGS sequence"/>
</dbReference>
<dbReference type="InterPro" id="IPR001810">
    <property type="entry name" value="F-box_dom"/>
</dbReference>
<evidence type="ECO:0000313" key="3">
    <source>
        <dbReference type="Proteomes" id="UP000030748"/>
    </source>
</evidence>
<gene>
    <name evidence="2" type="ORF">MIMGU_mgv1a022211mg</name>
</gene>
<dbReference type="Pfam" id="PF07734">
    <property type="entry name" value="FBA_1"/>
    <property type="match status" value="1"/>
</dbReference>
<evidence type="ECO:0000313" key="2">
    <source>
        <dbReference type="EMBL" id="EYU40593.1"/>
    </source>
</evidence>
<dbReference type="InterPro" id="IPR017451">
    <property type="entry name" value="F-box-assoc_interact_dom"/>
</dbReference>
<name>A0A022RLH5_ERYGU</name>
<dbReference type="Pfam" id="PF00646">
    <property type="entry name" value="F-box"/>
    <property type="match status" value="1"/>
</dbReference>
<dbReference type="PANTHER" id="PTHR31672:SF13">
    <property type="entry name" value="F-BOX PROTEIN CPR30-LIKE"/>
    <property type="match status" value="1"/>
</dbReference>
<feature type="domain" description="F-box" evidence="1">
    <location>
        <begin position="12"/>
        <end position="57"/>
    </location>
</feature>
<dbReference type="CDD" id="cd22157">
    <property type="entry name" value="F-box_AtFBW1-like"/>
    <property type="match status" value="1"/>
</dbReference>
<dbReference type="PROSITE" id="PS50181">
    <property type="entry name" value="FBOX"/>
    <property type="match status" value="1"/>
</dbReference>
<dbReference type="EMBL" id="KI630394">
    <property type="protein sequence ID" value="EYU40593.1"/>
    <property type="molecule type" value="Genomic_DNA"/>
</dbReference>
<dbReference type="Gene3D" id="1.20.1280.50">
    <property type="match status" value="1"/>
</dbReference>
<sequence length="325" mass="38202">MAANNVSMSKKQYYTSDLPLEIVEIILSKLPIDSLLRFKAVSKSWNTMISDLVFVQNPRNIFIPRCGNMGCRKQVVCSCDGVLLVADYFKRRYVLSNPSTRAEIKLRFPYKFSNNSIFHGLCRDPTNGNFKVVILTPKYYAVYSCTNNSWTDKKEYPSNGRLLFNKREVIVNGSTYWIWRRDNNVEEILYIDPRDDMFKFIKTPKNVEHGKRIYVVSLKGFLCMYCYGRDETEVRIWIKGKGLDNNSWNELMTVENVRASIDTFRPLCFLENKIVIRVEVKEIAVYDPCEKTFEVLNECRYFHDFGLIPYTESLFFPRHVFLCRI</sequence>
<proteinExistence type="predicted"/>
<dbReference type="SUPFAM" id="SSF81383">
    <property type="entry name" value="F-box domain"/>
    <property type="match status" value="1"/>
</dbReference>
<dbReference type="InterPro" id="IPR006527">
    <property type="entry name" value="F-box-assoc_dom_typ1"/>
</dbReference>
<evidence type="ECO:0000259" key="1">
    <source>
        <dbReference type="PROSITE" id="PS50181"/>
    </source>
</evidence>
<protein>
    <recommendedName>
        <fullName evidence="1">F-box domain-containing protein</fullName>
    </recommendedName>
</protein>